<dbReference type="Proteomes" id="UP000572377">
    <property type="component" value="Unassembled WGS sequence"/>
</dbReference>
<dbReference type="EMBL" id="JABFBC010000001">
    <property type="protein sequence ID" value="NNU80313.1"/>
    <property type="molecule type" value="Genomic_DNA"/>
</dbReference>
<dbReference type="Pfam" id="PF13524">
    <property type="entry name" value="Glyco_trans_1_2"/>
    <property type="match status" value="1"/>
</dbReference>
<comment type="caution">
    <text evidence="2">The sequence shown here is derived from an EMBL/GenBank/DDBJ whole genome shotgun (WGS) entry which is preliminary data.</text>
</comment>
<gene>
    <name evidence="2" type="ORF">HMH01_07650</name>
</gene>
<feature type="domain" description="Spore protein YkvP/CgeB glycosyl transferase-like" evidence="1">
    <location>
        <begin position="223"/>
        <end position="341"/>
    </location>
</feature>
<keyword evidence="2" id="KW-0808">Transferase</keyword>
<dbReference type="GO" id="GO:0016740">
    <property type="term" value="F:transferase activity"/>
    <property type="evidence" value="ECO:0007669"/>
    <property type="project" value="UniProtKB-KW"/>
</dbReference>
<name>A0A849L216_9RHOB</name>
<sequence length="373" mass="42528">MTTADRRVAIFSQRAIRRDVSRCSGYEFEDVVTALEGARLHIAERPPSREILMRARRWSSKRTRLFEWVPSGAVRAPLGEDVDLFGCFVQKPVELLALDAVPDWRARSRLAFCVLEELWLTTIDDFRPLVASLGRFDLIACAFESSCARVAELTGRPVIHLPGAADLLRFAPPIAPPERVIDLHYMGRRRPELHAQVKAVLDARRRFYLYDSAALPPVVEDHVLHRELLASLIQRARLFMVDYGKIGHADQRRGQLIWGPRHVEGMAGGAVQVGYAPDSPDYHRHFDWPEAVERLPEHPTEAARAIMALLEDPQEQERRRRVNLVHALGRHDWLHRWALILGHFGLPETQAMTRRRERLTALARAYSGGIRAA</sequence>
<evidence type="ECO:0000313" key="3">
    <source>
        <dbReference type="Proteomes" id="UP000572377"/>
    </source>
</evidence>
<evidence type="ECO:0000313" key="2">
    <source>
        <dbReference type="EMBL" id="NNU80313.1"/>
    </source>
</evidence>
<accession>A0A849L216</accession>
<reference evidence="2 3" key="1">
    <citation type="submission" date="2020-05" db="EMBL/GenBank/DDBJ databases">
        <title>Gimesia benthica sp. nov., a novel planctomycete isolated from a deep-sea water sample of the Northwest Indian Ocean.</title>
        <authorList>
            <person name="Wang J."/>
            <person name="Ruan C."/>
            <person name="Song L."/>
            <person name="Zhu Y."/>
            <person name="Li A."/>
            <person name="Zheng X."/>
            <person name="Wang L."/>
            <person name="Lu Z."/>
            <person name="Huang Y."/>
            <person name="Du W."/>
            <person name="Zhou Y."/>
            <person name="Huang L."/>
            <person name="Dai X."/>
        </authorList>
    </citation>
    <scope>NUCLEOTIDE SEQUENCE [LARGE SCALE GENOMIC DNA]</scope>
    <source>
        <strain evidence="2 3">YYQ-30</strain>
    </source>
</reference>
<organism evidence="2 3">
    <name type="scientific">Halovulum dunhuangense</name>
    <dbReference type="NCBI Taxonomy" id="1505036"/>
    <lineage>
        <taxon>Bacteria</taxon>
        <taxon>Pseudomonadati</taxon>
        <taxon>Pseudomonadota</taxon>
        <taxon>Alphaproteobacteria</taxon>
        <taxon>Rhodobacterales</taxon>
        <taxon>Paracoccaceae</taxon>
        <taxon>Halovulum</taxon>
    </lineage>
</organism>
<protein>
    <submittedName>
        <fullName evidence="2">Glycosyltransferase family 1 protein</fullName>
    </submittedName>
</protein>
<evidence type="ECO:0000259" key="1">
    <source>
        <dbReference type="Pfam" id="PF13524"/>
    </source>
</evidence>
<dbReference type="InterPro" id="IPR055259">
    <property type="entry name" value="YkvP/CgeB_Glyco_trans-like"/>
</dbReference>
<dbReference type="AlphaFoldDB" id="A0A849L216"/>
<dbReference type="RefSeq" id="WP_171323968.1">
    <property type="nucleotide sequence ID" value="NZ_JABFBC010000001.1"/>
</dbReference>
<keyword evidence="3" id="KW-1185">Reference proteome</keyword>
<proteinExistence type="predicted"/>